<protein>
    <submittedName>
        <fullName evidence="4">Flocculation protein FLO11-like isoform X2</fullName>
    </submittedName>
</protein>
<feature type="zinc finger region" description="C3H1-type" evidence="1">
    <location>
        <begin position="31"/>
        <end position="57"/>
    </location>
</feature>
<feature type="compositionally biased region" description="Polar residues" evidence="2">
    <location>
        <begin position="813"/>
        <end position="827"/>
    </location>
</feature>
<keyword evidence="1" id="KW-0479">Metal-binding</keyword>
<name>A0AAD8C7Y2_BIOPF</name>
<feature type="region of interest" description="Disordered" evidence="2">
    <location>
        <begin position="909"/>
        <end position="983"/>
    </location>
</feature>
<organism evidence="4 5">
    <name type="scientific">Biomphalaria pfeifferi</name>
    <name type="common">Bloodfluke planorb</name>
    <name type="synonym">Freshwater snail</name>
    <dbReference type="NCBI Taxonomy" id="112525"/>
    <lineage>
        <taxon>Eukaryota</taxon>
        <taxon>Metazoa</taxon>
        <taxon>Spiralia</taxon>
        <taxon>Lophotrochozoa</taxon>
        <taxon>Mollusca</taxon>
        <taxon>Gastropoda</taxon>
        <taxon>Heterobranchia</taxon>
        <taxon>Euthyneura</taxon>
        <taxon>Panpulmonata</taxon>
        <taxon>Hygrophila</taxon>
        <taxon>Lymnaeoidea</taxon>
        <taxon>Planorbidae</taxon>
        <taxon>Biomphalaria</taxon>
    </lineage>
</organism>
<evidence type="ECO:0000313" key="4">
    <source>
        <dbReference type="EMBL" id="KAK0068071.1"/>
    </source>
</evidence>
<feature type="compositionally biased region" description="Polar residues" evidence="2">
    <location>
        <begin position="432"/>
        <end position="452"/>
    </location>
</feature>
<dbReference type="InterPro" id="IPR041686">
    <property type="entry name" value="Znf-CCCH_3"/>
</dbReference>
<feature type="compositionally biased region" description="Basic and acidic residues" evidence="2">
    <location>
        <begin position="778"/>
        <end position="790"/>
    </location>
</feature>
<dbReference type="GO" id="GO:0008270">
    <property type="term" value="F:zinc ion binding"/>
    <property type="evidence" value="ECO:0007669"/>
    <property type="project" value="UniProtKB-KW"/>
</dbReference>
<feature type="compositionally biased region" description="Low complexity" evidence="2">
    <location>
        <begin position="115"/>
        <end position="128"/>
    </location>
</feature>
<dbReference type="EMBL" id="JASAOG010000005">
    <property type="protein sequence ID" value="KAK0068071.1"/>
    <property type="molecule type" value="Genomic_DNA"/>
</dbReference>
<feature type="region of interest" description="Disordered" evidence="2">
    <location>
        <begin position="661"/>
        <end position="702"/>
    </location>
</feature>
<proteinExistence type="predicted"/>
<feature type="compositionally biased region" description="Basic residues" evidence="2">
    <location>
        <begin position="202"/>
        <end position="211"/>
    </location>
</feature>
<evidence type="ECO:0000313" key="5">
    <source>
        <dbReference type="Proteomes" id="UP001233172"/>
    </source>
</evidence>
<feature type="compositionally biased region" description="Acidic residues" evidence="2">
    <location>
        <begin position="310"/>
        <end position="322"/>
    </location>
</feature>
<feature type="compositionally biased region" description="Low complexity" evidence="2">
    <location>
        <begin position="952"/>
        <end position="964"/>
    </location>
</feature>
<dbReference type="Gene3D" id="3.30.1370.210">
    <property type="match status" value="1"/>
</dbReference>
<feature type="compositionally biased region" description="Basic and acidic residues" evidence="2">
    <location>
        <begin position="253"/>
        <end position="272"/>
    </location>
</feature>
<keyword evidence="5" id="KW-1185">Reference proteome</keyword>
<feature type="compositionally biased region" description="Low complexity" evidence="2">
    <location>
        <begin position="863"/>
        <end position="874"/>
    </location>
</feature>
<feature type="region of interest" description="Disordered" evidence="2">
    <location>
        <begin position="778"/>
        <end position="874"/>
    </location>
</feature>
<feature type="region of interest" description="Disordered" evidence="2">
    <location>
        <begin position="107"/>
        <end position="128"/>
    </location>
</feature>
<comment type="caution">
    <text evidence="4">The sequence shown here is derived from an EMBL/GenBank/DDBJ whole genome shotgun (WGS) entry which is preliminary data.</text>
</comment>
<reference evidence="4" key="1">
    <citation type="journal article" date="2023" name="PLoS Negl. Trop. Dis.">
        <title>A genome sequence for Biomphalaria pfeifferi, the major vector snail for the human-infecting parasite Schistosoma mansoni.</title>
        <authorList>
            <person name="Bu L."/>
            <person name="Lu L."/>
            <person name="Laidemitt M.R."/>
            <person name="Zhang S.M."/>
            <person name="Mutuku M."/>
            <person name="Mkoji G."/>
            <person name="Steinauer M."/>
            <person name="Loker E.S."/>
        </authorList>
    </citation>
    <scope>NUCLEOTIDE SEQUENCE</scope>
    <source>
        <strain evidence="4">KasaAsao</strain>
    </source>
</reference>
<feature type="region of interest" description="Disordered" evidence="2">
    <location>
        <begin position="515"/>
        <end position="591"/>
    </location>
</feature>
<feature type="compositionally biased region" description="Basic and acidic residues" evidence="2">
    <location>
        <begin position="387"/>
        <end position="403"/>
    </location>
</feature>
<feature type="compositionally biased region" description="Polar residues" evidence="2">
    <location>
        <begin position="932"/>
        <end position="951"/>
    </location>
</feature>
<feature type="compositionally biased region" description="Basic residues" evidence="2">
    <location>
        <begin position="662"/>
        <end position="679"/>
    </location>
</feature>
<feature type="compositionally biased region" description="Low complexity" evidence="2">
    <location>
        <begin position="288"/>
        <end position="309"/>
    </location>
</feature>
<feature type="compositionally biased region" description="Basic and acidic residues" evidence="2">
    <location>
        <begin position="828"/>
        <end position="840"/>
    </location>
</feature>
<keyword evidence="1" id="KW-0863">Zinc-finger</keyword>
<feature type="region of interest" description="Disordered" evidence="2">
    <location>
        <begin position="174"/>
        <end position="463"/>
    </location>
</feature>
<feature type="domain" description="C3H1-type" evidence="3">
    <location>
        <begin position="7"/>
        <end position="29"/>
    </location>
</feature>
<dbReference type="InterPro" id="IPR000571">
    <property type="entry name" value="Znf_CCCH"/>
</dbReference>
<accession>A0AAD8C7Y2</accession>
<dbReference type="PANTHER" id="PTHR15725">
    <property type="entry name" value="ZN-FINGER, C-X8-C-X5-C-X3-H TYPE-CONTAINING"/>
    <property type="match status" value="1"/>
</dbReference>
<evidence type="ECO:0000259" key="3">
    <source>
        <dbReference type="PROSITE" id="PS50103"/>
    </source>
</evidence>
<keyword evidence="1" id="KW-0862">Zinc</keyword>
<dbReference type="Pfam" id="PF15663">
    <property type="entry name" value="zf-CCCH_3"/>
    <property type="match status" value="1"/>
</dbReference>
<dbReference type="Proteomes" id="UP001233172">
    <property type="component" value="Unassembled WGS sequence"/>
</dbReference>
<dbReference type="PANTHER" id="PTHR15725:SF14">
    <property type="entry name" value="ZINC FINGER CCCH DOMAIN-CONTAINING PROTEIN 11A"/>
    <property type="match status" value="1"/>
</dbReference>
<feature type="region of interest" description="Disordered" evidence="2">
    <location>
        <begin position="622"/>
        <end position="641"/>
    </location>
</feature>
<dbReference type="PROSITE" id="PS50103">
    <property type="entry name" value="ZF_C3H1"/>
    <property type="match status" value="2"/>
</dbReference>
<feature type="compositionally biased region" description="Polar residues" evidence="2">
    <location>
        <begin position="522"/>
        <end position="574"/>
    </location>
</feature>
<feature type="compositionally biased region" description="Polar residues" evidence="2">
    <location>
        <begin position="1001"/>
        <end position="1025"/>
    </location>
</feature>
<dbReference type="AlphaFoldDB" id="A0AAD8C7Y2"/>
<feature type="region of interest" description="Disordered" evidence="2">
    <location>
        <begin position="1001"/>
        <end position="1038"/>
    </location>
</feature>
<evidence type="ECO:0000256" key="1">
    <source>
        <dbReference type="PROSITE-ProRule" id="PRU00723"/>
    </source>
</evidence>
<feature type="zinc finger region" description="C3H1-type" evidence="1">
    <location>
        <begin position="7"/>
        <end position="29"/>
    </location>
</feature>
<feature type="domain" description="C3H1-type" evidence="3">
    <location>
        <begin position="31"/>
        <end position="57"/>
    </location>
</feature>
<feature type="compositionally biased region" description="Polar residues" evidence="2">
    <location>
        <begin position="965"/>
        <end position="982"/>
    </location>
</feature>
<evidence type="ECO:0000256" key="2">
    <source>
        <dbReference type="SAM" id="MobiDB-lite"/>
    </source>
</evidence>
<gene>
    <name evidence="4" type="ORF">Bpfe_002006</name>
</gene>
<feature type="compositionally biased region" description="Basic residues" evidence="2">
    <location>
        <begin position="177"/>
        <end position="187"/>
    </location>
</feature>
<sequence>MSSLGDDCYFFCTSSCAKGSACPFRHVESAKTAKIICQHWQMGNCLRPMCKFRHSDFKLQIDLSETPCYWESQPSGCLKLNCSYKHSKPRPTTVMTGSSNDNVLAAVSNSGNSESATTPATPASTSKPEVLEKNNVVKQPDTATVEVKTTIEGSTDNLDCETTKKTTPIESPVKVKPVVHNKMKKKKTEVSAPKENLEPAKVKKLKKKSHLSVKDRLGAPTQAVLANQSSTSTDSSSDSEDSIENIKVMSMEEIFRQKALESMMKKRAEGKIPEPTNSSTTIVEKKVSSPIDAPSSSTSEESAATSSSNEVEEESEESESSDGDSSSSAESSDSEQDSGKNFEPDVRRVVVEIETEDLSKKREKLKKEKIPMKKKKSDPVKISFLETKQRQRTVERVKRKVTDEDYDSDDLVSSRVKQPLVLNVHDRLGKSETLSGPQAKSKSYQTGLLSLSKSKKPQPGLVSLSKRVVSVDKEVQRKPVKVKAPKLVLDKEADPLAEVKVKTLEEIKLEKMRKLAAEQQKETSSLKPSLTETSSLKPSLTETSSLKPSLTETSSLKPSPTETSSLKPSPTETSDNIKEANKKRKVLLSKDIPTDEVVSSKANTNMKRLKKFAQKNKKLLPLDSSLPAPERNVLTSPIQAPSEIKVAQRDNVVPGEEEKVLVSRKHKHKHKERNLKKPKTERQIYIPPAMKNSMSAEKSLEVKAKETETALVPVSAPRKERHPIAAVWSAGLSLSAKGEQKLDASRISSLQPVVEKRDIKQRIGLAVAPMKTISPVKETKTVVKPSERTDSTMVNIKSFSEIMSEKRRRRQEMQSQKNGTESTTLGQDRTKPYDSIETKPKPAFKPIVFDLDQNNSSDDMKTSQESVSITSTSSQFNRLFDKKTSFQASKENESTISFSDFRELSHKVKLKSASHLSGKKEKLFKRKKSFEQAHTSTKSKLESCDSNLEPPSTTQHTTVSSVSQNVPSQMKDSKHGASSSHFHTQKPAITVALSTNTITVTPSGVKPSPQTGILSPTLDTFSTDTEPSKKKSRPSLEDEFNFFEDEGYEYNVTDDVEPIDDLLQNIDDLLS</sequence>
<feature type="compositionally biased region" description="Basic and acidic residues" evidence="2">
    <location>
        <begin position="337"/>
        <end position="371"/>
    </location>
</feature>
<dbReference type="SMART" id="SM00356">
    <property type="entry name" value="ZnF_C3H1"/>
    <property type="match status" value="2"/>
</dbReference>
<reference evidence="4" key="2">
    <citation type="submission" date="2023-04" db="EMBL/GenBank/DDBJ databases">
        <authorList>
            <person name="Bu L."/>
            <person name="Lu L."/>
            <person name="Laidemitt M.R."/>
            <person name="Zhang S.M."/>
            <person name="Mutuku M."/>
            <person name="Mkoji G."/>
            <person name="Steinauer M."/>
            <person name="Loker E.S."/>
        </authorList>
    </citation>
    <scope>NUCLEOTIDE SEQUENCE</scope>
    <source>
        <strain evidence="4">KasaAsao</strain>
        <tissue evidence="4">Whole Snail</tissue>
    </source>
</reference>